<sequence>MIFRLSVCFCFGMKTSAHTRALCPCHLPPPSRPQNTLLLMEALVQSFFLLIPSLSYPPAPRPGAAGPLLLTQAVLIDIHCGPVQRAHVSFPSWGSAPRLTGLSAILVPYM</sequence>
<dbReference type="AlphaFoldDB" id="G0U9K9"/>
<dbReference type="EMBL" id="HE573027">
    <property type="protein sequence ID" value="CCC54295.1"/>
    <property type="molecule type" value="Genomic_DNA"/>
</dbReference>
<name>G0U9K9_TRYVY</name>
<protein>
    <submittedName>
        <fullName evidence="1">Uncharacterized protein</fullName>
    </submittedName>
</protein>
<evidence type="ECO:0000313" key="1">
    <source>
        <dbReference type="EMBL" id="CCC54295.1"/>
    </source>
</evidence>
<accession>G0U9K9</accession>
<proteinExistence type="predicted"/>
<gene>
    <name evidence="1" type="ORF">TVY486_1117790</name>
</gene>
<reference evidence="1" key="1">
    <citation type="journal article" date="2012" name="Proc. Natl. Acad. Sci. U.S.A.">
        <title>Antigenic diversity is generated by distinct evolutionary mechanisms in African trypanosome species.</title>
        <authorList>
            <person name="Jackson A.P."/>
            <person name="Berry A."/>
            <person name="Aslett M."/>
            <person name="Allison H.C."/>
            <person name="Burton P."/>
            <person name="Vavrova-Anderson J."/>
            <person name="Brown R."/>
            <person name="Browne H."/>
            <person name="Corton N."/>
            <person name="Hauser H."/>
            <person name="Gamble J."/>
            <person name="Gilderthorp R."/>
            <person name="Marcello L."/>
            <person name="McQuillan J."/>
            <person name="Otto T.D."/>
            <person name="Quail M.A."/>
            <person name="Sanders M.J."/>
            <person name="van Tonder A."/>
            <person name="Ginger M.L."/>
            <person name="Field M.C."/>
            <person name="Barry J.D."/>
            <person name="Hertz-Fowler C."/>
            <person name="Berriman M."/>
        </authorList>
    </citation>
    <scope>NUCLEOTIDE SEQUENCE</scope>
    <source>
        <strain evidence="1">Y486</strain>
    </source>
</reference>
<organism evidence="1">
    <name type="scientific">Trypanosoma vivax (strain Y486)</name>
    <dbReference type="NCBI Taxonomy" id="1055687"/>
    <lineage>
        <taxon>Eukaryota</taxon>
        <taxon>Discoba</taxon>
        <taxon>Euglenozoa</taxon>
        <taxon>Kinetoplastea</taxon>
        <taxon>Metakinetoplastina</taxon>
        <taxon>Trypanosomatida</taxon>
        <taxon>Trypanosomatidae</taxon>
        <taxon>Trypanosoma</taxon>
        <taxon>Duttonella</taxon>
    </lineage>
</organism>